<dbReference type="PANTHER" id="PTHR34351">
    <property type="entry name" value="SLR1927 PROTEIN-RELATED"/>
    <property type="match status" value="1"/>
</dbReference>
<keyword evidence="3" id="KW-1185">Reference proteome</keyword>
<protein>
    <submittedName>
        <fullName evidence="2">Uncharacterized protein (DUF58 family)</fullName>
    </submittedName>
</protein>
<organism evidence="2 3">
    <name type="scientific">Actinomadura algeriensis</name>
    <dbReference type="NCBI Taxonomy" id="1679523"/>
    <lineage>
        <taxon>Bacteria</taxon>
        <taxon>Bacillati</taxon>
        <taxon>Actinomycetota</taxon>
        <taxon>Actinomycetes</taxon>
        <taxon>Streptosporangiales</taxon>
        <taxon>Thermomonosporaceae</taxon>
        <taxon>Actinomadura</taxon>
    </lineage>
</organism>
<dbReference type="RefSeq" id="WP_192759493.1">
    <property type="nucleotide sequence ID" value="NZ_JADBDZ010000001.1"/>
</dbReference>
<evidence type="ECO:0000259" key="1">
    <source>
        <dbReference type="Pfam" id="PF01882"/>
    </source>
</evidence>
<comment type="caution">
    <text evidence="2">The sequence shown here is derived from an EMBL/GenBank/DDBJ whole genome shotgun (WGS) entry which is preliminary data.</text>
</comment>
<dbReference type="Proteomes" id="UP000627838">
    <property type="component" value="Unassembled WGS sequence"/>
</dbReference>
<name>A0ABR9JRU9_9ACTN</name>
<dbReference type="EMBL" id="JADBDZ010000001">
    <property type="protein sequence ID" value="MBE1532860.1"/>
    <property type="molecule type" value="Genomic_DNA"/>
</dbReference>
<dbReference type="PANTHER" id="PTHR34351:SF1">
    <property type="entry name" value="SLR1927 PROTEIN"/>
    <property type="match status" value="1"/>
</dbReference>
<dbReference type="InterPro" id="IPR002881">
    <property type="entry name" value="DUF58"/>
</dbReference>
<dbReference type="Pfam" id="PF01882">
    <property type="entry name" value="DUF58"/>
    <property type="match status" value="1"/>
</dbReference>
<evidence type="ECO:0000313" key="3">
    <source>
        <dbReference type="Proteomes" id="UP000627838"/>
    </source>
</evidence>
<sequence>MAGIVPRLTGRGQGLLAAGTVLVGGGLGLGYPAPVALGALTVPAVALAMAVVGRPAAARVGRRVTPARIGAGATATVVLDVMASDRTGRTVAVERVTGPEGPAVLPLGPAHRRIRYELSAGRRGVVEAGPLDLARTDPLGLVRIVRRADDVPVRVLVHPRLHDLAAVPAAGSGGRDTAKGTIRATEGAFAGLREYAPGDDARRIHWRTSARRGRLMVREHADSARPGLTVLVDDRYGPDELDALAEAAASIVMSGRDVPVELRLAGGARSPATAGRTAHLDVLAEANARPGADFPAACARLRSAPSGRAIVLLPTSAPGADAAAAMRALGARRTVSLVGLIGPDGDAAADAAADAATAPPAGVRLLRARGPAEFAARWNESRWWAR</sequence>
<evidence type="ECO:0000313" key="2">
    <source>
        <dbReference type="EMBL" id="MBE1532860.1"/>
    </source>
</evidence>
<accession>A0ABR9JRU9</accession>
<reference evidence="2 3" key="1">
    <citation type="submission" date="2020-10" db="EMBL/GenBank/DDBJ databases">
        <title>Sequencing the genomes of 1000 actinobacteria strains.</title>
        <authorList>
            <person name="Klenk H.-P."/>
        </authorList>
    </citation>
    <scope>NUCLEOTIDE SEQUENCE [LARGE SCALE GENOMIC DNA]</scope>
    <source>
        <strain evidence="2 3">DSM 46744</strain>
    </source>
</reference>
<proteinExistence type="predicted"/>
<feature type="domain" description="DUF58" evidence="1">
    <location>
        <begin position="192"/>
        <end position="341"/>
    </location>
</feature>
<gene>
    <name evidence="2" type="ORF">H4W34_002693</name>
</gene>